<evidence type="ECO:0000256" key="1">
    <source>
        <dbReference type="SAM" id="Coils"/>
    </source>
</evidence>
<evidence type="ECO:0000256" key="2">
    <source>
        <dbReference type="SAM" id="Phobius"/>
    </source>
</evidence>
<dbReference type="EMBL" id="BARV01023375">
    <property type="protein sequence ID" value="GAI36017.1"/>
    <property type="molecule type" value="Genomic_DNA"/>
</dbReference>
<keyword evidence="2" id="KW-0812">Transmembrane</keyword>
<keyword evidence="2" id="KW-0472">Membrane</keyword>
<gene>
    <name evidence="3" type="ORF">S06H3_38357</name>
</gene>
<feature type="coiled-coil region" evidence="1">
    <location>
        <begin position="68"/>
        <end position="102"/>
    </location>
</feature>
<dbReference type="AlphaFoldDB" id="X1MWE7"/>
<organism evidence="3">
    <name type="scientific">marine sediment metagenome</name>
    <dbReference type="NCBI Taxonomy" id="412755"/>
    <lineage>
        <taxon>unclassified sequences</taxon>
        <taxon>metagenomes</taxon>
        <taxon>ecological metagenomes</taxon>
    </lineage>
</organism>
<keyword evidence="2" id="KW-1133">Transmembrane helix</keyword>
<proteinExistence type="predicted"/>
<dbReference type="InterPro" id="IPR029016">
    <property type="entry name" value="GAF-like_dom_sf"/>
</dbReference>
<feature type="transmembrane region" description="Helical" evidence="2">
    <location>
        <begin position="47"/>
        <end position="65"/>
    </location>
</feature>
<keyword evidence="1" id="KW-0175">Coiled coil</keyword>
<reference evidence="3" key="1">
    <citation type="journal article" date="2014" name="Front. Microbiol.">
        <title>High frequency of phylogenetically diverse reductive dehalogenase-homologous genes in deep subseafloor sedimentary metagenomes.</title>
        <authorList>
            <person name="Kawai M."/>
            <person name="Futagami T."/>
            <person name="Toyoda A."/>
            <person name="Takaki Y."/>
            <person name="Nishi S."/>
            <person name="Hori S."/>
            <person name="Arai W."/>
            <person name="Tsubouchi T."/>
            <person name="Morono Y."/>
            <person name="Uchiyama I."/>
            <person name="Ito T."/>
            <person name="Fujiyama A."/>
            <person name="Inagaki F."/>
            <person name="Takami H."/>
        </authorList>
    </citation>
    <scope>NUCLEOTIDE SEQUENCE</scope>
    <source>
        <strain evidence="3">Expedition CK06-06</strain>
    </source>
</reference>
<evidence type="ECO:0000313" key="3">
    <source>
        <dbReference type="EMBL" id="GAI36017.1"/>
    </source>
</evidence>
<comment type="caution">
    <text evidence="3">The sequence shown here is derived from an EMBL/GenBank/DDBJ whole genome shotgun (WGS) entry which is preliminary data.</text>
</comment>
<name>X1MWE7_9ZZZZ</name>
<dbReference type="SUPFAM" id="SSF55781">
    <property type="entry name" value="GAF domain-like"/>
    <property type="match status" value="1"/>
</dbReference>
<evidence type="ECO:0008006" key="4">
    <source>
        <dbReference type="Google" id="ProtNLM"/>
    </source>
</evidence>
<accession>X1MWE7</accession>
<feature type="non-terminal residue" evidence="3">
    <location>
        <position position="191"/>
    </location>
</feature>
<protein>
    <recommendedName>
        <fullName evidence="4">GAF domain-containing protein</fullName>
    </recommendedName>
</protein>
<sequence>MDRILFLLPIAYAGFVFGPLKGFVTLLVAAVIMLPRAIFISPAPADALLETAAVLLTGGLVIMWFESLEKEKTLRAQAIAKLEVAQQELQSHVEIIEQDKKRLSALNAIGAILSQSLELEPVLNGAFEKVLETMNLKAEGGIFLLDEETQELVLTAHHGLSPEFVEQEKRIPMGECLCGLVAQSGELLFSE</sequence>
<feature type="transmembrane region" description="Helical" evidence="2">
    <location>
        <begin position="12"/>
        <end position="35"/>
    </location>
</feature>
<dbReference type="Gene3D" id="3.30.450.40">
    <property type="match status" value="1"/>
</dbReference>